<dbReference type="OrthoDB" id="5186at10239"/>
<dbReference type="GO" id="GO:0008094">
    <property type="term" value="F:ATP-dependent activity, acting on DNA"/>
    <property type="evidence" value="ECO:0007669"/>
    <property type="project" value="InterPro"/>
</dbReference>
<evidence type="ECO:0000256" key="4">
    <source>
        <dbReference type="ARBA" id="ARBA00023172"/>
    </source>
</evidence>
<dbReference type="InterPro" id="IPR027417">
    <property type="entry name" value="P-loop_NTPase"/>
</dbReference>
<dbReference type="Gene3D" id="3.40.50.300">
    <property type="entry name" value="P-loop containing nucleotide triphosphate hydrolases"/>
    <property type="match status" value="1"/>
</dbReference>
<dbReference type="PROSITE" id="PS50163">
    <property type="entry name" value="RECA_3"/>
    <property type="match status" value="1"/>
</dbReference>
<dbReference type="PRINTS" id="PR00142">
    <property type="entry name" value="RECA"/>
</dbReference>
<evidence type="ECO:0000259" key="6">
    <source>
        <dbReference type="PROSITE" id="PS50163"/>
    </source>
</evidence>
<dbReference type="GO" id="GO:0006310">
    <property type="term" value="P:DNA recombination"/>
    <property type="evidence" value="ECO:0007669"/>
    <property type="project" value="UniProtKB-KW"/>
</dbReference>
<evidence type="ECO:0000256" key="3">
    <source>
        <dbReference type="ARBA" id="ARBA00022840"/>
    </source>
</evidence>
<comment type="similarity">
    <text evidence="1">Belongs to the RecA family.</text>
</comment>
<dbReference type="PANTHER" id="PTHR45900">
    <property type="entry name" value="RECA"/>
    <property type="match status" value="1"/>
</dbReference>
<evidence type="ECO:0000313" key="8">
    <source>
        <dbReference type="Proteomes" id="UP000032402"/>
    </source>
</evidence>
<dbReference type="RefSeq" id="YP_009218379.1">
    <property type="nucleotide sequence ID" value="NC_029009.1"/>
</dbReference>
<dbReference type="KEGG" id="vg:26644533"/>
<proteinExistence type="inferred from homology"/>
<evidence type="ECO:0000256" key="1">
    <source>
        <dbReference type="ARBA" id="ARBA00009391"/>
    </source>
</evidence>
<keyword evidence="8" id="KW-1185">Reference proteome</keyword>
<name>A0A0C5JZN7_9CAUD</name>
<dbReference type="Proteomes" id="UP000032402">
    <property type="component" value="Segment"/>
</dbReference>
<feature type="region of interest" description="Disordered" evidence="5">
    <location>
        <begin position="391"/>
        <end position="415"/>
    </location>
</feature>
<feature type="domain" description="RecA family profile 2" evidence="6">
    <location>
        <begin position="213"/>
        <end position="294"/>
    </location>
</feature>
<keyword evidence="2" id="KW-0547">Nucleotide-binding</keyword>
<dbReference type="GeneID" id="26644533"/>
<accession>A0A0C5JZN7</accession>
<dbReference type="PANTHER" id="PTHR45900:SF1">
    <property type="entry name" value="MITOCHONDRIAL DNA REPAIR PROTEIN RECA HOMOLOG-RELATED"/>
    <property type="match status" value="1"/>
</dbReference>
<evidence type="ECO:0000313" key="7">
    <source>
        <dbReference type="EMBL" id="AJP61485.1"/>
    </source>
</evidence>
<dbReference type="SUPFAM" id="SSF52540">
    <property type="entry name" value="P-loop containing nucleoside triphosphate hydrolases"/>
    <property type="match status" value="1"/>
</dbReference>
<protein>
    <submittedName>
        <fullName evidence="7">Recombinase</fullName>
    </submittedName>
</protein>
<dbReference type="GO" id="GO:0006281">
    <property type="term" value="P:DNA repair"/>
    <property type="evidence" value="ECO:0007669"/>
    <property type="project" value="InterPro"/>
</dbReference>
<sequence>MARKRQSETVEAGTIDLTKELGLTSFRDTKFSSVADRLPTMIPQLDYILGGGLPFGRMVEVIGKNSSGKSTFAVHLTKIAQLLKVPTLWIDVEGTADPDRLAELGVNPDAGDVFMVEPALKKDGTKDTMTVERVAEELQRILPVINKTGKPILIIWDSVAQTAAEKEIERGVGNQQPGIKAKAMAQFSQIIAPLMTNSKALFVAINQARDEMGSMFGGIDSPGGHALHHWASLRLEVQKASKIENSEINAFGVEEKSYIGHIMRIKTLKSKVSRPQQKAEMYLMADSGLDLEENIYRACFATNKQYGFISGGAWKAYTTDAGQEIKFNSEKNWVDFLKSEEGQPVRDELFAKMMARSFPNGYAPYKNEEIDICQIPLYKYVKDYMETHKEEAHPVEEQTAPVSATDVSDLLDQIK</sequence>
<dbReference type="EMBL" id="KP339049">
    <property type="protein sequence ID" value="AJP61485.1"/>
    <property type="molecule type" value="Genomic_DNA"/>
</dbReference>
<evidence type="ECO:0000256" key="5">
    <source>
        <dbReference type="SAM" id="MobiDB-lite"/>
    </source>
</evidence>
<dbReference type="GO" id="GO:0003697">
    <property type="term" value="F:single-stranded DNA binding"/>
    <property type="evidence" value="ECO:0007669"/>
    <property type="project" value="InterPro"/>
</dbReference>
<keyword evidence="4" id="KW-0233">DNA recombination</keyword>
<organism evidence="7 8">
    <name type="scientific">Enterococcus phage EFDG1</name>
    <dbReference type="NCBI Taxonomy" id="1597976"/>
    <lineage>
        <taxon>Viruses</taxon>
        <taxon>Duplodnaviria</taxon>
        <taxon>Heunggongvirae</taxon>
        <taxon>Uroviricota</taxon>
        <taxon>Caudoviricetes</taxon>
        <taxon>Herelleviridae</taxon>
        <taxon>Brockvirinae</taxon>
        <taxon>Schiekvirus</taxon>
        <taxon>Schiekvirus EFDG1</taxon>
    </lineage>
</organism>
<dbReference type="GO" id="GO:0005524">
    <property type="term" value="F:ATP binding"/>
    <property type="evidence" value="ECO:0007669"/>
    <property type="project" value="UniProtKB-KW"/>
</dbReference>
<dbReference type="Pfam" id="PF00154">
    <property type="entry name" value="RecA_N"/>
    <property type="match status" value="1"/>
</dbReference>
<dbReference type="InterPro" id="IPR020587">
    <property type="entry name" value="RecA_monomer-monomer_interface"/>
</dbReference>
<evidence type="ECO:0000256" key="2">
    <source>
        <dbReference type="ARBA" id="ARBA00022741"/>
    </source>
</evidence>
<reference evidence="7 8" key="1">
    <citation type="journal article" date="2015" name="Appl. Environ. Microbiol.">
        <title>Targeting Enterococcus faecalis Biofilms with Phage Therapy.</title>
        <authorList>
            <person name="Khalifa L."/>
            <person name="Brosh Y."/>
            <person name="Gelman D."/>
            <person name="Coppenhagen-Glazer S."/>
            <person name="Beyth S."/>
            <person name="Poradosu-Cohen R."/>
            <person name="Que Y.A."/>
            <person name="Beyth N."/>
            <person name="Hazan R."/>
        </authorList>
    </citation>
    <scope>NUCLEOTIDE SEQUENCE [LARGE SCALE GENOMIC DNA]</scope>
</reference>
<dbReference type="InterPro" id="IPR049428">
    <property type="entry name" value="RecA-like_N"/>
</dbReference>
<dbReference type="InterPro" id="IPR013765">
    <property type="entry name" value="DNA_recomb/repair_RecA"/>
</dbReference>
<keyword evidence="3" id="KW-0067">ATP-binding</keyword>